<dbReference type="SUPFAM" id="SSF53850">
    <property type="entry name" value="Periplasmic binding protein-like II"/>
    <property type="match status" value="1"/>
</dbReference>
<dbReference type="SUPFAM" id="SSF46785">
    <property type="entry name" value="Winged helix' DNA-binding domain"/>
    <property type="match status" value="1"/>
</dbReference>
<evidence type="ECO:0000256" key="4">
    <source>
        <dbReference type="ARBA" id="ARBA00023163"/>
    </source>
</evidence>
<sequence length="295" mass="33335">MDTRILEYFLTAAREENITRAAEILRVSQPSLSRQIMQLENEMGCSLFIRGNKNVRLTPEGLLLKNRAEEILSLVDKTRAELLNEKEYIGGDIYLGAMESGAFRPLADLMVRFRRQYPDVCFHVISEHSSAISHQVDQGLIDFGFVMGPVNEEKFRFIPIKIQEQWGILTPADHPLARRTSLAAHDLLPYPLIVPQRILKNGSFTDLLGRPKDFQIAATYNLISNVLILTEAGAGAVLCLYREQYAAKGLRFIPLSPGSCEENAFFIWKKDHAFSRAAGRFAQEICNSFSELQIT</sequence>
<accession>A0A9D2GI35</accession>
<dbReference type="InterPro" id="IPR050950">
    <property type="entry name" value="HTH-type_LysR_regulators"/>
</dbReference>
<dbReference type="InterPro" id="IPR036390">
    <property type="entry name" value="WH_DNA-bd_sf"/>
</dbReference>
<dbReference type="PANTHER" id="PTHR30419">
    <property type="entry name" value="HTH-TYPE TRANSCRIPTIONAL REGULATOR YBHD"/>
    <property type="match status" value="1"/>
</dbReference>
<dbReference type="GO" id="GO:0005829">
    <property type="term" value="C:cytosol"/>
    <property type="evidence" value="ECO:0007669"/>
    <property type="project" value="TreeGrafter"/>
</dbReference>
<dbReference type="Pfam" id="PF00126">
    <property type="entry name" value="HTH_1"/>
    <property type="match status" value="1"/>
</dbReference>
<organism evidence="6 7">
    <name type="scientific">Candidatus Lachnoclostridium stercorigallinarum</name>
    <dbReference type="NCBI Taxonomy" id="2838634"/>
    <lineage>
        <taxon>Bacteria</taxon>
        <taxon>Bacillati</taxon>
        <taxon>Bacillota</taxon>
        <taxon>Clostridia</taxon>
        <taxon>Lachnospirales</taxon>
        <taxon>Lachnospiraceae</taxon>
    </lineage>
</organism>
<evidence type="ECO:0000313" key="6">
    <source>
        <dbReference type="EMBL" id="HIZ79292.1"/>
    </source>
</evidence>
<evidence type="ECO:0000259" key="5">
    <source>
        <dbReference type="PROSITE" id="PS50931"/>
    </source>
</evidence>
<dbReference type="AlphaFoldDB" id="A0A9D2GI35"/>
<proteinExistence type="inferred from homology"/>
<evidence type="ECO:0000313" key="7">
    <source>
        <dbReference type="Proteomes" id="UP000824101"/>
    </source>
</evidence>
<gene>
    <name evidence="6" type="ORF">IAA17_05845</name>
</gene>
<evidence type="ECO:0000256" key="3">
    <source>
        <dbReference type="ARBA" id="ARBA00023125"/>
    </source>
</evidence>
<dbReference type="PROSITE" id="PS50931">
    <property type="entry name" value="HTH_LYSR"/>
    <property type="match status" value="1"/>
</dbReference>
<keyword evidence="2" id="KW-0805">Transcription regulation</keyword>
<dbReference type="InterPro" id="IPR005119">
    <property type="entry name" value="LysR_subst-bd"/>
</dbReference>
<comment type="similarity">
    <text evidence="1">Belongs to the LysR transcriptional regulatory family.</text>
</comment>
<dbReference type="EMBL" id="DXBC01000088">
    <property type="protein sequence ID" value="HIZ79292.1"/>
    <property type="molecule type" value="Genomic_DNA"/>
</dbReference>
<dbReference type="CDD" id="cd05466">
    <property type="entry name" value="PBP2_LTTR_substrate"/>
    <property type="match status" value="1"/>
</dbReference>
<keyword evidence="3" id="KW-0238">DNA-binding</keyword>
<dbReference type="GO" id="GO:0003677">
    <property type="term" value="F:DNA binding"/>
    <property type="evidence" value="ECO:0007669"/>
    <property type="project" value="UniProtKB-KW"/>
</dbReference>
<dbReference type="PRINTS" id="PR00039">
    <property type="entry name" value="HTHLYSR"/>
</dbReference>
<evidence type="ECO:0000256" key="2">
    <source>
        <dbReference type="ARBA" id="ARBA00023015"/>
    </source>
</evidence>
<dbReference type="PANTHER" id="PTHR30419:SF8">
    <property type="entry name" value="NITROGEN ASSIMILATION TRANSCRIPTIONAL ACTIVATOR-RELATED"/>
    <property type="match status" value="1"/>
</dbReference>
<dbReference type="Proteomes" id="UP000824101">
    <property type="component" value="Unassembled WGS sequence"/>
</dbReference>
<dbReference type="FunFam" id="1.10.10.10:FF:000001">
    <property type="entry name" value="LysR family transcriptional regulator"/>
    <property type="match status" value="1"/>
</dbReference>
<dbReference type="Pfam" id="PF03466">
    <property type="entry name" value="LysR_substrate"/>
    <property type="match status" value="1"/>
</dbReference>
<keyword evidence="4" id="KW-0804">Transcription</keyword>
<protein>
    <submittedName>
        <fullName evidence="6">LysR family transcriptional regulator</fullName>
    </submittedName>
</protein>
<evidence type="ECO:0000256" key="1">
    <source>
        <dbReference type="ARBA" id="ARBA00009437"/>
    </source>
</evidence>
<dbReference type="InterPro" id="IPR000847">
    <property type="entry name" value="LysR_HTH_N"/>
</dbReference>
<feature type="domain" description="HTH lysR-type" evidence="5">
    <location>
        <begin position="1"/>
        <end position="58"/>
    </location>
</feature>
<dbReference type="InterPro" id="IPR036388">
    <property type="entry name" value="WH-like_DNA-bd_sf"/>
</dbReference>
<name>A0A9D2GI35_9FIRM</name>
<reference evidence="6" key="1">
    <citation type="journal article" date="2021" name="PeerJ">
        <title>Extensive microbial diversity within the chicken gut microbiome revealed by metagenomics and culture.</title>
        <authorList>
            <person name="Gilroy R."/>
            <person name="Ravi A."/>
            <person name="Getino M."/>
            <person name="Pursley I."/>
            <person name="Horton D.L."/>
            <person name="Alikhan N.F."/>
            <person name="Baker D."/>
            <person name="Gharbi K."/>
            <person name="Hall N."/>
            <person name="Watson M."/>
            <person name="Adriaenssens E.M."/>
            <person name="Foster-Nyarko E."/>
            <person name="Jarju S."/>
            <person name="Secka A."/>
            <person name="Antonio M."/>
            <person name="Oren A."/>
            <person name="Chaudhuri R.R."/>
            <person name="La Ragione R."/>
            <person name="Hildebrand F."/>
            <person name="Pallen M.J."/>
        </authorList>
    </citation>
    <scope>NUCLEOTIDE SEQUENCE</scope>
    <source>
        <strain evidence="6">ChiBcec1-1093</strain>
    </source>
</reference>
<dbReference type="Gene3D" id="3.40.190.290">
    <property type="match status" value="1"/>
</dbReference>
<comment type="caution">
    <text evidence="6">The sequence shown here is derived from an EMBL/GenBank/DDBJ whole genome shotgun (WGS) entry which is preliminary data.</text>
</comment>
<dbReference type="GO" id="GO:0003700">
    <property type="term" value="F:DNA-binding transcription factor activity"/>
    <property type="evidence" value="ECO:0007669"/>
    <property type="project" value="InterPro"/>
</dbReference>
<reference evidence="6" key="2">
    <citation type="submission" date="2021-04" db="EMBL/GenBank/DDBJ databases">
        <authorList>
            <person name="Gilroy R."/>
        </authorList>
    </citation>
    <scope>NUCLEOTIDE SEQUENCE</scope>
    <source>
        <strain evidence="6">ChiBcec1-1093</strain>
    </source>
</reference>
<dbReference type="Gene3D" id="1.10.10.10">
    <property type="entry name" value="Winged helix-like DNA-binding domain superfamily/Winged helix DNA-binding domain"/>
    <property type="match status" value="1"/>
</dbReference>